<dbReference type="SUPFAM" id="SSF56801">
    <property type="entry name" value="Acetyl-CoA synthetase-like"/>
    <property type="match status" value="1"/>
</dbReference>
<proteinExistence type="inferred from homology"/>
<dbReference type="RefSeq" id="XP_055887160.1">
    <property type="nucleotide sequence ID" value="XM_056031185.1"/>
</dbReference>
<dbReference type="Proteomes" id="UP001165740">
    <property type="component" value="Chromosome 5"/>
</dbReference>
<dbReference type="PANTHER" id="PTHR43201:SF5">
    <property type="entry name" value="MEDIUM-CHAIN ACYL-COA LIGASE ACSF2, MITOCHONDRIAL"/>
    <property type="match status" value="1"/>
</dbReference>
<comment type="catalytic activity">
    <reaction evidence="5">
        <text>octanoate + ATP + CoA = octanoyl-CoA + AMP + diphosphate</text>
        <dbReference type="Rhea" id="RHEA:33631"/>
        <dbReference type="ChEBI" id="CHEBI:25646"/>
        <dbReference type="ChEBI" id="CHEBI:30616"/>
        <dbReference type="ChEBI" id="CHEBI:33019"/>
        <dbReference type="ChEBI" id="CHEBI:57287"/>
        <dbReference type="ChEBI" id="CHEBI:57386"/>
        <dbReference type="ChEBI" id="CHEBI:456215"/>
    </reaction>
</comment>
<evidence type="ECO:0000259" key="7">
    <source>
        <dbReference type="Pfam" id="PF00501"/>
    </source>
</evidence>
<evidence type="ECO:0000313" key="9">
    <source>
        <dbReference type="Proteomes" id="UP001165740"/>
    </source>
</evidence>
<dbReference type="GO" id="GO:0031956">
    <property type="term" value="F:medium-chain fatty acid-CoA ligase activity"/>
    <property type="evidence" value="ECO:0007669"/>
    <property type="project" value="TreeGrafter"/>
</dbReference>
<dbReference type="InterPro" id="IPR000873">
    <property type="entry name" value="AMP-dep_synth/lig_dom"/>
</dbReference>
<name>A0A9W3AJ47_BIOGL</name>
<evidence type="ECO:0000256" key="6">
    <source>
        <dbReference type="ARBA" id="ARBA00048277"/>
    </source>
</evidence>
<organism evidence="9 10">
    <name type="scientific">Biomphalaria glabrata</name>
    <name type="common">Bloodfluke planorb</name>
    <name type="synonym">Freshwater snail</name>
    <dbReference type="NCBI Taxonomy" id="6526"/>
    <lineage>
        <taxon>Eukaryota</taxon>
        <taxon>Metazoa</taxon>
        <taxon>Spiralia</taxon>
        <taxon>Lophotrochozoa</taxon>
        <taxon>Mollusca</taxon>
        <taxon>Gastropoda</taxon>
        <taxon>Heterobranchia</taxon>
        <taxon>Euthyneura</taxon>
        <taxon>Panpulmonata</taxon>
        <taxon>Hygrophila</taxon>
        <taxon>Lymnaeoidea</taxon>
        <taxon>Planorbidae</taxon>
        <taxon>Biomphalaria</taxon>
    </lineage>
</organism>
<dbReference type="Gene3D" id="3.30.300.30">
    <property type="match status" value="1"/>
</dbReference>
<keyword evidence="2" id="KW-0436">Ligase</keyword>
<dbReference type="Pfam" id="PF13193">
    <property type="entry name" value="AMP-binding_C"/>
    <property type="match status" value="1"/>
</dbReference>
<dbReference type="InterPro" id="IPR042099">
    <property type="entry name" value="ANL_N_sf"/>
</dbReference>
<evidence type="ECO:0000256" key="3">
    <source>
        <dbReference type="ARBA" id="ARBA00037247"/>
    </source>
</evidence>
<evidence type="ECO:0000256" key="5">
    <source>
        <dbReference type="ARBA" id="ARBA00047319"/>
    </source>
</evidence>
<evidence type="ECO:0000313" key="10">
    <source>
        <dbReference type="RefSeq" id="XP_055887160.1"/>
    </source>
</evidence>
<keyword evidence="9" id="KW-1185">Reference proteome</keyword>
<feature type="domain" description="AMP-dependent synthetase/ligase" evidence="7">
    <location>
        <begin position="189"/>
        <end position="337"/>
    </location>
</feature>
<evidence type="ECO:0000259" key="8">
    <source>
        <dbReference type="Pfam" id="PF13193"/>
    </source>
</evidence>
<protein>
    <recommendedName>
        <fullName evidence="4">Medium-chain acyl-CoA ligase ACSF2, mitochondrial</fullName>
    </recommendedName>
</protein>
<dbReference type="AlphaFoldDB" id="A0A9W3AJ47"/>
<dbReference type="InterPro" id="IPR025110">
    <property type="entry name" value="AMP-bd_C"/>
</dbReference>
<comment type="catalytic activity">
    <reaction evidence="6">
        <text>a medium-chain fatty acid + ATP + CoA = a medium-chain fatty acyl-CoA + AMP + diphosphate</text>
        <dbReference type="Rhea" id="RHEA:48340"/>
        <dbReference type="ChEBI" id="CHEBI:30616"/>
        <dbReference type="ChEBI" id="CHEBI:33019"/>
        <dbReference type="ChEBI" id="CHEBI:57287"/>
        <dbReference type="ChEBI" id="CHEBI:59558"/>
        <dbReference type="ChEBI" id="CHEBI:90546"/>
        <dbReference type="ChEBI" id="CHEBI:456215"/>
        <dbReference type="EC" id="6.2.1.2"/>
    </reaction>
</comment>
<dbReference type="GO" id="GO:0006631">
    <property type="term" value="P:fatty acid metabolic process"/>
    <property type="evidence" value="ECO:0007669"/>
    <property type="project" value="TreeGrafter"/>
</dbReference>
<dbReference type="PANTHER" id="PTHR43201">
    <property type="entry name" value="ACYL-COA SYNTHETASE"/>
    <property type="match status" value="1"/>
</dbReference>
<sequence length="490" mass="55724">MTLQEKTVVSKLKSLSQSHPQMEAIVFYDEFLVRTSLSMEELYTLSARFAHVLKKEGVMPGDYVTCNLPLSPEAVIVNYGVCFAGAVPLHLEMSFKNGDAVTHSIAKVKSRLLILKDHSDNHLLNLLRPYMNTSRDTSSFMATLCWVTLPYLKSVMLVRRSVHDALRPSYPKHLYTNPLFWMSSLPRDYFNGITRVSPDKWYPIKDYCELLYKVIVTEDVQYADLQPVHAAGIIEKIGKQGPLLDHLFIVGMPVSKAMLQTVKPLANWFTLGYGSHETGGTSFNILHTDDIEQFQDFDNGLPAPGVQIRIVDENWTDVCAGSKGRVLIKTPAMFSGYSMEPEKTAQRFDSDHWFITNDIGRLDERTGHLFVGGRMDSIILHGEYMIYPFWLEEMLSTHPDIKEVVIVPVSDPVLFHAIGAIVIKKPNSTLTVNDIQSKISEFIVPEVMDIVRVKHLMFVDTFPRKQDGSLDRSQLYDLMQEHVVKYFKTK</sequence>
<dbReference type="Pfam" id="PF00501">
    <property type="entry name" value="AMP-binding"/>
    <property type="match status" value="2"/>
</dbReference>
<dbReference type="Gene3D" id="3.40.50.12780">
    <property type="entry name" value="N-terminal domain of ligase-like"/>
    <property type="match status" value="2"/>
</dbReference>
<dbReference type="InterPro" id="IPR045851">
    <property type="entry name" value="AMP-bd_C_sf"/>
</dbReference>
<comment type="function">
    <text evidence="3">Acyl-CoA synthases catalyze the initial reaction in fatty acid metabolism, by forming a thioester with CoA. Has some preference toward medium-chain substrates. Plays a role in adipocyte differentiation.</text>
</comment>
<feature type="domain" description="AMP-binding enzyme C-terminal" evidence="8">
    <location>
        <begin position="391"/>
        <end position="468"/>
    </location>
</feature>
<feature type="domain" description="AMP-dependent synthetase/ligase" evidence="7">
    <location>
        <begin position="18"/>
        <end position="119"/>
    </location>
</feature>
<evidence type="ECO:0000256" key="2">
    <source>
        <dbReference type="ARBA" id="ARBA00022598"/>
    </source>
</evidence>
<gene>
    <name evidence="10" type="primary">LOC106065069</name>
</gene>
<comment type="similarity">
    <text evidence="1">Belongs to the ATP-dependent AMP-binding enzyme family.</text>
</comment>
<evidence type="ECO:0000256" key="1">
    <source>
        <dbReference type="ARBA" id="ARBA00006432"/>
    </source>
</evidence>
<evidence type="ECO:0000256" key="4">
    <source>
        <dbReference type="ARBA" id="ARBA00039638"/>
    </source>
</evidence>
<accession>A0A9W3AJ47</accession>
<reference evidence="10" key="1">
    <citation type="submission" date="2025-08" db="UniProtKB">
        <authorList>
            <consortium name="RefSeq"/>
        </authorList>
    </citation>
    <scope>IDENTIFICATION</scope>
</reference>
<dbReference type="GeneID" id="106065069"/>